<evidence type="ECO:0000313" key="2">
    <source>
        <dbReference type="EMBL" id="MBW30699.1"/>
    </source>
</evidence>
<organism evidence="2">
    <name type="scientific">Anopheles braziliensis</name>
    <dbReference type="NCBI Taxonomy" id="58242"/>
    <lineage>
        <taxon>Eukaryota</taxon>
        <taxon>Metazoa</taxon>
        <taxon>Ecdysozoa</taxon>
        <taxon>Arthropoda</taxon>
        <taxon>Hexapoda</taxon>
        <taxon>Insecta</taxon>
        <taxon>Pterygota</taxon>
        <taxon>Neoptera</taxon>
        <taxon>Endopterygota</taxon>
        <taxon>Diptera</taxon>
        <taxon>Nematocera</taxon>
        <taxon>Culicoidea</taxon>
        <taxon>Culicidae</taxon>
        <taxon>Anophelinae</taxon>
        <taxon>Anopheles</taxon>
    </lineage>
</organism>
<evidence type="ECO:0000256" key="1">
    <source>
        <dbReference type="SAM" id="Phobius"/>
    </source>
</evidence>
<dbReference type="EMBL" id="GGFM01009948">
    <property type="protein sequence ID" value="MBW30699.1"/>
    <property type="molecule type" value="Transcribed_RNA"/>
</dbReference>
<reference evidence="2" key="1">
    <citation type="submission" date="2018-01" db="EMBL/GenBank/DDBJ databases">
        <title>An insight into the sialome of Amazonian anophelines.</title>
        <authorList>
            <person name="Ribeiro J.M."/>
            <person name="Scarpassa V."/>
            <person name="Calvo E."/>
        </authorList>
    </citation>
    <scope>NUCLEOTIDE SEQUENCE</scope>
    <source>
        <tissue evidence="2">Salivary glands</tissue>
    </source>
</reference>
<feature type="transmembrane region" description="Helical" evidence="1">
    <location>
        <begin position="12"/>
        <end position="31"/>
    </location>
</feature>
<protein>
    <submittedName>
        <fullName evidence="2">Putative secreted peptide</fullName>
    </submittedName>
</protein>
<keyword evidence="1" id="KW-1133">Transmembrane helix</keyword>
<keyword evidence="1" id="KW-0812">Transmembrane</keyword>
<name>A0A2M3ZQ85_9DIPT</name>
<dbReference type="AlphaFoldDB" id="A0A2M3ZQ85"/>
<accession>A0A2M3ZQ85</accession>
<keyword evidence="1" id="KW-0472">Membrane</keyword>
<proteinExistence type="predicted"/>
<sequence>MKIIFCVKLPHLQPVVMVVVVVSLAAAVPVLPRRRLLRTKSLLVPLPKERPCMAAAEVDCFRINAALKGPLLLPTTTS</sequence>